<name>A0A2D2B0X4_9CAUL</name>
<dbReference type="SUPFAM" id="SSF46785">
    <property type="entry name" value="Winged helix' DNA-binding domain"/>
    <property type="match status" value="1"/>
</dbReference>
<proteinExistence type="predicted"/>
<dbReference type="NCBIfam" id="TIGR00738">
    <property type="entry name" value="rrf2_super"/>
    <property type="match status" value="1"/>
</dbReference>
<dbReference type="PANTHER" id="PTHR33221:SF5">
    <property type="entry name" value="HTH-TYPE TRANSCRIPTIONAL REGULATOR ISCR"/>
    <property type="match status" value="1"/>
</dbReference>
<sequence>MLSHKARYALRALVELAREDGGQVTAADLSTRADAPRKFLEAILLELSRRGIVRSRRGKFGGYSLGRPAESVTFAEVIRVIDGPLALAPCVSRTAFRKCDDCPDLETCSLREALLRARDATSAVLDSYSLADAAKAGAVEIPVMPPPQPAAM</sequence>
<dbReference type="InterPro" id="IPR036388">
    <property type="entry name" value="WH-like_DNA-bd_sf"/>
</dbReference>
<protein>
    <submittedName>
        <fullName evidence="2">Transcriptional regulator</fullName>
    </submittedName>
</protein>
<dbReference type="GO" id="GO:0005829">
    <property type="term" value="C:cytosol"/>
    <property type="evidence" value="ECO:0007669"/>
    <property type="project" value="TreeGrafter"/>
</dbReference>
<accession>A0A2D2B0X4</accession>
<keyword evidence="1" id="KW-0238">DNA-binding</keyword>
<dbReference type="Proteomes" id="UP000228945">
    <property type="component" value="Chromosome"/>
</dbReference>
<dbReference type="Pfam" id="PF02082">
    <property type="entry name" value="Rrf2"/>
    <property type="match status" value="1"/>
</dbReference>
<dbReference type="GO" id="GO:0003700">
    <property type="term" value="F:DNA-binding transcription factor activity"/>
    <property type="evidence" value="ECO:0007669"/>
    <property type="project" value="TreeGrafter"/>
</dbReference>
<dbReference type="RefSeq" id="WP_099623159.1">
    <property type="nucleotide sequence ID" value="NZ_CP024201.1"/>
</dbReference>
<dbReference type="InterPro" id="IPR000944">
    <property type="entry name" value="Tscrpt_reg_Rrf2"/>
</dbReference>
<dbReference type="PROSITE" id="PS01332">
    <property type="entry name" value="HTH_RRF2_1"/>
    <property type="match status" value="1"/>
</dbReference>
<dbReference type="InterPro" id="IPR030489">
    <property type="entry name" value="TR_Rrf2-type_CS"/>
</dbReference>
<dbReference type="OrthoDB" id="9802344at2"/>
<evidence type="ECO:0000313" key="2">
    <source>
        <dbReference type="EMBL" id="ATQ43911.1"/>
    </source>
</evidence>
<dbReference type="Gene3D" id="1.10.10.10">
    <property type="entry name" value="Winged helix-like DNA-binding domain superfamily/Winged helix DNA-binding domain"/>
    <property type="match status" value="1"/>
</dbReference>
<organism evidence="2 3">
    <name type="scientific">Caulobacter mirabilis</name>
    <dbReference type="NCBI Taxonomy" id="69666"/>
    <lineage>
        <taxon>Bacteria</taxon>
        <taxon>Pseudomonadati</taxon>
        <taxon>Pseudomonadota</taxon>
        <taxon>Alphaproteobacteria</taxon>
        <taxon>Caulobacterales</taxon>
        <taxon>Caulobacteraceae</taxon>
        <taxon>Caulobacter</taxon>
    </lineage>
</organism>
<dbReference type="PROSITE" id="PS51197">
    <property type="entry name" value="HTH_RRF2_2"/>
    <property type="match status" value="1"/>
</dbReference>
<dbReference type="PANTHER" id="PTHR33221">
    <property type="entry name" value="WINGED HELIX-TURN-HELIX TRANSCRIPTIONAL REGULATOR, RRF2 FAMILY"/>
    <property type="match status" value="1"/>
</dbReference>
<dbReference type="InterPro" id="IPR036390">
    <property type="entry name" value="WH_DNA-bd_sf"/>
</dbReference>
<dbReference type="AlphaFoldDB" id="A0A2D2B0X4"/>
<reference evidence="2 3" key="1">
    <citation type="submission" date="2017-10" db="EMBL/GenBank/DDBJ databases">
        <title>Genome sequence of Caulobacter mirabilis FWC38.</title>
        <authorList>
            <person name="Fiebig A."/>
            <person name="Crosson S."/>
        </authorList>
    </citation>
    <scope>NUCLEOTIDE SEQUENCE [LARGE SCALE GENOMIC DNA]</scope>
    <source>
        <strain evidence="2 3">FWC 38</strain>
    </source>
</reference>
<gene>
    <name evidence="2" type="ORF">CSW64_16690</name>
</gene>
<dbReference type="GO" id="GO:0003677">
    <property type="term" value="F:DNA binding"/>
    <property type="evidence" value="ECO:0007669"/>
    <property type="project" value="UniProtKB-KW"/>
</dbReference>
<dbReference type="KEGG" id="cmb:CSW64_16690"/>
<dbReference type="EMBL" id="CP024201">
    <property type="protein sequence ID" value="ATQ43911.1"/>
    <property type="molecule type" value="Genomic_DNA"/>
</dbReference>
<keyword evidence="3" id="KW-1185">Reference proteome</keyword>
<evidence type="ECO:0000313" key="3">
    <source>
        <dbReference type="Proteomes" id="UP000228945"/>
    </source>
</evidence>
<evidence type="ECO:0000256" key="1">
    <source>
        <dbReference type="ARBA" id="ARBA00023125"/>
    </source>
</evidence>